<name>F0Y0H4_AURAN</name>
<organism evidence="3">
    <name type="scientific">Aureococcus anophagefferens</name>
    <name type="common">Harmful bloom alga</name>
    <dbReference type="NCBI Taxonomy" id="44056"/>
    <lineage>
        <taxon>Eukaryota</taxon>
        <taxon>Sar</taxon>
        <taxon>Stramenopiles</taxon>
        <taxon>Ochrophyta</taxon>
        <taxon>Pelagophyceae</taxon>
        <taxon>Pelagomonadales</taxon>
        <taxon>Pelagomonadaceae</taxon>
        <taxon>Aureococcus</taxon>
    </lineage>
</organism>
<keyword evidence="1" id="KW-0732">Signal</keyword>
<dbReference type="EMBL" id="GL833122">
    <property type="protein sequence ID" value="EGB11746.1"/>
    <property type="molecule type" value="Genomic_DNA"/>
</dbReference>
<feature type="chain" id="PRO_5003264327" description="Glycosyl transferase family 1 domain-containing protein" evidence="1">
    <location>
        <begin position="20"/>
        <end position="1077"/>
    </location>
</feature>
<dbReference type="RefSeq" id="XP_009034082.1">
    <property type="nucleotide sequence ID" value="XM_009035834.1"/>
</dbReference>
<evidence type="ECO:0008006" key="4">
    <source>
        <dbReference type="Google" id="ProtNLM"/>
    </source>
</evidence>
<dbReference type="AlphaFoldDB" id="F0Y0H4"/>
<dbReference type="GeneID" id="20227924"/>
<accession>F0Y0H4</accession>
<reference evidence="2 3" key="1">
    <citation type="journal article" date="2011" name="Proc. Natl. Acad. Sci. U.S.A.">
        <title>Niche of harmful alga Aureococcus anophagefferens revealed through ecogenomics.</title>
        <authorList>
            <person name="Gobler C.J."/>
            <person name="Berry D.L."/>
            <person name="Dyhrman S.T."/>
            <person name="Wilhelm S.W."/>
            <person name="Salamov A."/>
            <person name="Lobanov A.V."/>
            <person name="Zhang Y."/>
            <person name="Collier J.L."/>
            <person name="Wurch L.L."/>
            <person name="Kustka A.B."/>
            <person name="Dill B.D."/>
            <person name="Shah M."/>
            <person name="VerBerkmoes N.C."/>
            <person name="Kuo A."/>
            <person name="Terry A."/>
            <person name="Pangilinan J."/>
            <person name="Lindquist E.A."/>
            <person name="Lucas S."/>
            <person name="Paulsen I.T."/>
            <person name="Hattenrath-Lehmann T.K."/>
            <person name="Talmage S.C."/>
            <person name="Walker E.A."/>
            <person name="Koch F."/>
            <person name="Burson A.M."/>
            <person name="Marcoval M.A."/>
            <person name="Tang Y.Z."/>
            <person name="Lecleir G.R."/>
            <person name="Coyne K.J."/>
            <person name="Berg G.M."/>
            <person name="Bertrand E.M."/>
            <person name="Saito M.A."/>
            <person name="Gladyshev V.N."/>
            <person name="Grigoriev I.V."/>
        </authorList>
    </citation>
    <scope>NUCLEOTIDE SEQUENCE [LARGE SCALE GENOMIC DNA]</scope>
    <source>
        <strain evidence="3">CCMP 1984</strain>
    </source>
</reference>
<evidence type="ECO:0000256" key="1">
    <source>
        <dbReference type="SAM" id="SignalP"/>
    </source>
</evidence>
<protein>
    <recommendedName>
        <fullName evidence="4">Glycosyl transferase family 1 domain-containing protein</fullName>
    </recommendedName>
</protein>
<sequence length="1077" mass="111871">MGASRRLLPPLLAFALARATTHDLFVDGAPPPIVATLPLLIDGAREAVELAVREGDDVAALLGAVTPRLSADNVDQVTSALYLRAAKGGHTVARRWWAVAASAAGPATAAAARAAVWRTALSAAAASRPGAGVVVATDGFALGEDSRAALGAALRARGARAAAAVATAEWVGPSAILAAAVTAAPDRAIVAAPPWGAAVRGDVFVDYERLARGHGRGGHLVAWAAAPAGCLSRTPLLVADAASWEALGAPDGGYALEGGVAAWLDDLGARGDAVEVPAWSDALACDPLPDGGERLDAVGLPDDWERLRQVDADLFHLRSRPAGGGTSAPVPRPARTWLGRNLSGLSLDRHERDRRGERGHAVAASLCLYDDDRFLAPLLADLEPRVHAVVVHHALEPWFGAPRPAARRRAAAAVAALAAASAKMSVVVGDWPTEEAQRNSALRVAAALPCAPSHVLLVDGDEFWHPVELDRALALVADAERGGRRVGWARAAMATYFKSAATVVDPPEPLQILWLVETARDSPTACAFSEARNWACADGTLAADALAEKIDALGVFVDAATARCHHLSYVRTSSELEAKVASFAHARDVVDGWVDDPKRAEDLHPTHPAAFKRTKRQPLWALPPALRRLSLDARRRSRDCAAPTGDDALFCHASPPRRAALDLGAPPAAHDRSDGAAAAAAVDVGGDAARTWRPNGPRGRFESVVGGAEAAAAGVQLDPSPGAPTCGAGGRPRFLVVVIGEGELDGATEGVFADAAAAVAAAARALGGDAAAAWCPDARFCVLDEPRPLLIVLGVHHLARYAFEADDGSEVGFAAARGWPNPNASALYNFEQVGRAEDLAADSKLLDLLPAWADAGHLWDYSAATANVVALAEARGLRAAHVPLGAAPGLGDGAGALAGPRPVDVLFVGKLNGRRRNILRALRYDHGLRVLHGNADGPLFGEPLKAALQGAKVVLSLRFFDDDREWKMTRFLPAVAAGAVVVAEPGGAPAEQAAWAGAVHFAAGGVSGLARAIRAYLDDDAARDARAAAALDVLRSRPMAAKLRRPLAKLARGACPGWVPETVEGDPAPWQWDVVMD</sequence>
<proteinExistence type="predicted"/>
<evidence type="ECO:0000313" key="2">
    <source>
        <dbReference type="EMBL" id="EGB11746.1"/>
    </source>
</evidence>
<dbReference type="InParanoid" id="F0Y0H4"/>
<dbReference type="Proteomes" id="UP000002729">
    <property type="component" value="Unassembled WGS sequence"/>
</dbReference>
<dbReference type="eggNOG" id="ENOG502SRIN">
    <property type="taxonomic scope" value="Eukaryota"/>
</dbReference>
<keyword evidence="3" id="KW-1185">Reference proteome</keyword>
<dbReference type="KEGG" id="aaf:AURANDRAFT_70797"/>
<dbReference type="OrthoDB" id="200189at2759"/>
<evidence type="ECO:0000313" key="3">
    <source>
        <dbReference type="Proteomes" id="UP000002729"/>
    </source>
</evidence>
<gene>
    <name evidence="2" type="ORF">AURANDRAFT_70797</name>
</gene>
<feature type="signal peptide" evidence="1">
    <location>
        <begin position="1"/>
        <end position="19"/>
    </location>
</feature>